<evidence type="ECO:0000313" key="2">
    <source>
        <dbReference type="EMBL" id="AZK90269.1"/>
    </source>
</evidence>
<name>A0A3Q8SSL6_LACHE</name>
<feature type="region of interest" description="Disordered" evidence="1">
    <location>
        <begin position="1"/>
        <end position="35"/>
    </location>
</feature>
<gene>
    <name evidence="2" type="ORF">LH5_00007</name>
</gene>
<feature type="compositionally biased region" description="Polar residues" evidence="1">
    <location>
        <begin position="1"/>
        <end position="28"/>
    </location>
</feature>
<dbReference type="EMBL" id="CP019581">
    <property type="protein sequence ID" value="AZK90269.1"/>
    <property type="molecule type" value="Genomic_DNA"/>
</dbReference>
<dbReference type="Proteomes" id="UP000267945">
    <property type="component" value="Chromosome"/>
</dbReference>
<evidence type="ECO:0000313" key="3">
    <source>
        <dbReference type="Proteomes" id="UP000267945"/>
    </source>
</evidence>
<protein>
    <submittedName>
        <fullName evidence="2">Uncharacterized protein</fullName>
    </submittedName>
</protein>
<organism evidence="2 3">
    <name type="scientific">Lactobacillus helveticus</name>
    <name type="common">Lactobacillus suntoryeus</name>
    <dbReference type="NCBI Taxonomy" id="1587"/>
    <lineage>
        <taxon>Bacteria</taxon>
        <taxon>Bacillati</taxon>
        <taxon>Bacillota</taxon>
        <taxon>Bacilli</taxon>
        <taxon>Lactobacillales</taxon>
        <taxon>Lactobacillaceae</taxon>
        <taxon>Lactobacillus</taxon>
    </lineage>
</organism>
<evidence type="ECO:0000256" key="1">
    <source>
        <dbReference type="SAM" id="MobiDB-lite"/>
    </source>
</evidence>
<reference evidence="2 3" key="1">
    <citation type="submission" date="2017-02" db="EMBL/GenBank/DDBJ databases">
        <title>Complete genome sequence of Lactobacillus helveticus.</title>
        <authorList>
            <person name="Kim J.F."/>
            <person name="Chung Y."/>
            <person name="Kwak M."/>
        </authorList>
    </citation>
    <scope>NUCLEOTIDE SEQUENCE [LARGE SCALE GENOMIC DNA]</scope>
    <source>
        <strain evidence="2 3">LH5</strain>
    </source>
</reference>
<dbReference type="AlphaFoldDB" id="A0A3Q8SSL6"/>
<accession>A0A3Q8SSL6</accession>
<sequence>MKKVYTTTMINTGGRSGESHSPNHSFNVNIEKIGG</sequence>
<proteinExistence type="predicted"/>
<dbReference type="Gene3D" id="2.20.25.10">
    <property type="match status" value="1"/>
</dbReference>